<protein>
    <submittedName>
        <fullName evidence="2">AMP nucleosidase</fullName>
    </submittedName>
</protein>
<keyword evidence="3" id="KW-1185">Reference proteome</keyword>
<dbReference type="OrthoDB" id="7945729at2"/>
<dbReference type="GO" id="GO:0005829">
    <property type="term" value="C:cytosol"/>
    <property type="evidence" value="ECO:0007669"/>
    <property type="project" value="TreeGrafter"/>
</dbReference>
<dbReference type="GO" id="GO:0008714">
    <property type="term" value="F:AMP nucleosidase activity"/>
    <property type="evidence" value="ECO:0007669"/>
    <property type="project" value="InterPro"/>
</dbReference>
<dbReference type="GO" id="GO:0009116">
    <property type="term" value="P:nucleoside metabolic process"/>
    <property type="evidence" value="ECO:0007669"/>
    <property type="project" value="InterPro"/>
</dbReference>
<dbReference type="PANTHER" id="PTHR43691:SF6">
    <property type="entry name" value="AMP NUCLEOSIDASE"/>
    <property type="match status" value="1"/>
</dbReference>
<dbReference type="RefSeq" id="WP_142715464.1">
    <property type="nucleotide sequence ID" value="NZ_FXTH01000015.1"/>
</dbReference>
<reference evidence="2 3" key="1">
    <citation type="submission" date="2017-05" db="EMBL/GenBank/DDBJ databases">
        <authorList>
            <person name="Varghese N."/>
            <person name="Submissions S."/>
        </authorList>
    </citation>
    <scope>NUCLEOTIDE SEQUENCE [LARGE SCALE GENOMIC DNA]</scope>
    <source>
        <strain evidence="2 3">DSM 21194</strain>
    </source>
</reference>
<dbReference type="EMBL" id="FXTH01000015">
    <property type="protein sequence ID" value="SMO81899.1"/>
    <property type="molecule type" value="Genomic_DNA"/>
</dbReference>
<proteinExistence type="predicted"/>
<name>A0A521EDB0_9BACT</name>
<dbReference type="Pfam" id="PF01048">
    <property type="entry name" value="PNP_UDP_1"/>
    <property type="match status" value="1"/>
</dbReference>
<feature type="domain" description="Nucleoside phosphorylase" evidence="1">
    <location>
        <begin position="170"/>
        <end position="365"/>
    </location>
</feature>
<dbReference type="CDD" id="cd17762">
    <property type="entry name" value="AMN"/>
    <property type="match status" value="1"/>
</dbReference>
<dbReference type="Proteomes" id="UP000317593">
    <property type="component" value="Unassembled WGS sequence"/>
</dbReference>
<organism evidence="2 3">
    <name type="scientific">Fodinibius sediminis</name>
    <dbReference type="NCBI Taxonomy" id="1214077"/>
    <lineage>
        <taxon>Bacteria</taxon>
        <taxon>Pseudomonadati</taxon>
        <taxon>Balneolota</taxon>
        <taxon>Balneolia</taxon>
        <taxon>Balneolales</taxon>
        <taxon>Balneolaceae</taxon>
        <taxon>Fodinibius</taxon>
    </lineage>
</organism>
<dbReference type="InterPro" id="IPR000845">
    <property type="entry name" value="Nucleoside_phosphorylase_d"/>
</dbReference>
<dbReference type="InterPro" id="IPR047039">
    <property type="entry name" value="AMN_phosphorylase"/>
</dbReference>
<accession>A0A521EDB0</accession>
<dbReference type="Gene3D" id="3.40.50.1580">
    <property type="entry name" value="Nucleoside phosphorylase domain"/>
    <property type="match status" value="1"/>
</dbReference>
<dbReference type="InterPro" id="IPR035994">
    <property type="entry name" value="Nucleoside_phosphorylase_sf"/>
</dbReference>
<evidence type="ECO:0000259" key="1">
    <source>
        <dbReference type="Pfam" id="PF01048"/>
    </source>
</evidence>
<dbReference type="PANTHER" id="PTHR43691">
    <property type="entry name" value="URIDINE PHOSPHORYLASE"/>
    <property type="match status" value="1"/>
</dbReference>
<dbReference type="AlphaFoldDB" id="A0A521EDB0"/>
<sequence length="395" mass="45527">MTDHFKFQPEDIHSENEINQRVEKACDIMETIYENGDYPNVLVKRSWSKHNPVITGEMARPKSYRWYLLRELRKLAQKGAEINIHPSRERLTMNDPSLLDNTDEDQWDITQKKLFLFSPERIEISLNRLEHYTGTKPEDFQRYILFTNYDMHVEVFQDKFPDCTGPVRSGVQMPAYHHKLDDNKGISLVNIGVGPANAKTITDHIAVLRPDAMIMVGHCGGLRNHQDIGDFVLATGFMRNDGILDDILPLNIPITPNYLLNVYLKEILDKYDRSHRMGTIYTTANRNWEFVKRRTVEQIHMSRSIAVDMESATVATNGYRYRIPNATLLCVSDKPLHGKPKLSEEAQQFYEDSKQLHLAMVIEVLDICKHNYPEGLPNASIRAMNEPLMGGPDDE</sequence>
<dbReference type="SUPFAM" id="SSF53167">
    <property type="entry name" value="Purine and uridine phosphorylases"/>
    <property type="match status" value="1"/>
</dbReference>
<evidence type="ECO:0000313" key="3">
    <source>
        <dbReference type="Proteomes" id="UP000317593"/>
    </source>
</evidence>
<evidence type="ECO:0000313" key="2">
    <source>
        <dbReference type="EMBL" id="SMO81899.1"/>
    </source>
</evidence>
<gene>
    <name evidence="2" type="ORF">SAMN06265218_11552</name>
</gene>